<dbReference type="OrthoDB" id="1696280at2759"/>
<evidence type="ECO:0000256" key="3">
    <source>
        <dbReference type="ARBA" id="ARBA00011233"/>
    </source>
</evidence>
<comment type="function">
    <text evidence="14">Key enzyme of fatty acid beta-oxidation. Able to isomerize both 3-cis (3Z) and 3-trans (3E) double bonds into the 2-trans (2E) form in a range of enoyl-CoA species, with a preference for (3Z)-enoyl-CoAs over (3E)-enoyl-CoAs. The catalytic efficiency of this enzyme is not affected by the fatty acyl chain length.</text>
</comment>
<evidence type="ECO:0000313" key="18">
    <source>
        <dbReference type="RefSeq" id="XP_011304215.1"/>
    </source>
</evidence>
<evidence type="ECO:0000313" key="19">
    <source>
        <dbReference type="RefSeq" id="XP_011304216.1"/>
    </source>
</evidence>
<proteinExistence type="predicted"/>
<dbReference type="PANTHER" id="PTHR11941">
    <property type="entry name" value="ENOYL-COA HYDRATASE-RELATED"/>
    <property type="match status" value="1"/>
</dbReference>
<dbReference type="Gene3D" id="6.10.250.170">
    <property type="match status" value="1"/>
</dbReference>
<evidence type="ECO:0000256" key="16">
    <source>
        <dbReference type="ARBA" id="ARBA00083575"/>
    </source>
</evidence>
<accession>A0A9R1T7S6</accession>
<evidence type="ECO:0000313" key="17">
    <source>
        <dbReference type="Proteomes" id="UP000694866"/>
    </source>
</evidence>
<protein>
    <recommendedName>
        <fullName evidence="15">Enoyl-CoA delta isomerase 1, mitochondrial</fullName>
    </recommendedName>
    <alternativeName>
        <fullName evidence="16">3,2-trans-enoyl-CoA isomerase</fullName>
    </alternativeName>
</protein>
<gene>
    <name evidence="18 19" type="primary">LOC105267222</name>
</gene>
<reference evidence="18 19" key="1">
    <citation type="submission" date="2025-04" db="UniProtKB">
        <authorList>
            <consortium name="RefSeq"/>
        </authorList>
    </citation>
    <scope>IDENTIFICATION</scope>
    <source>
        <strain evidence="18 19">USDA-PBARC FA_bdor</strain>
        <tissue evidence="18 19">Whole organism</tissue>
    </source>
</reference>
<dbReference type="FunFam" id="3.90.226.10:FF:000034">
    <property type="entry name" value="Enoyl-CoA delta isomerase 1"/>
    <property type="match status" value="1"/>
</dbReference>
<evidence type="ECO:0000256" key="1">
    <source>
        <dbReference type="ARBA" id="ARBA00004305"/>
    </source>
</evidence>
<dbReference type="GeneID" id="105267222"/>
<organism evidence="17 18">
    <name type="scientific">Fopius arisanus</name>
    <dbReference type="NCBI Taxonomy" id="64838"/>
    <lineage>
        <taxon>Eukaryota</taxon>
        <taxon>Metazoa</taxon>
        <taxon>Ecdysozoa</taxon>
        <taxon>Arthropoda</taxon>
        <taxon>Hexapoda</taxon>
        <taxon>Insecta</taxon>
        <taxon>Pterygota</taxon>
        <taxon>Neoptera</taxon>
        <taxon>Endopterygota</taxon>
        <taxon>Hymenoptera</taxon>
        <taxon>Apocrita</taxon>
        <taxon>Ichneumonoidea</taxon>
        <taxon>Braconidae</taxon>
        <taxon>Opiinae</taxon>
        <taxon>Fopius</taxon>
    </lineage>
</organism>
<evidence type="ECO:0000256" key="13">
    <source>
        <dbReference type="ARBA" id="ARBA00052542"/>
    </source>
</evidence>
<dbReference type="Proteomes" id="UP000694866">
    <property type="component" value="Unplaced"/>
</dbReference>
<keyword evidence="5" id="KW-0809">Transit peptide</keyword>
<evidence type="ECO:0000256" key="12">
    <source>
        <dbReference type="ARBA" id="ARBA00052376"/>
    </source>
</evidence>
<dbReference type="GO" id="GO:0005759">
    <property type="term" value="C:mitochondrial matrix"/>
    <property type="evidence" value="ECO:0007669"/>
    <property type="project" value="UniProtKB-SubCell"/>
</dbReference>
<comment type="catalytic activity">
    <reaction evidence="10">
        <text>(3Z)-decenoyl-CoA = (2E)-decenoyl-CoA</text>
        <dbReference type="Rhea" id="RHEA:77195"/>
        <dbReference type="ChEBI" id="CHEBI:61406"/>
        <dbReference type="ChEBI" id="CHEBI:195601"/>
    </reaction>
    <physiologicalReaction direction="left-to-right" evidence="10">
        <dbReference type="Rhea" id="RHEA:77196"/>
    </physiologicalReaction>
</comment>
<evidence type="ECO:0000256" key="7">
    <source>
        <dbReference type="ARBA" id="ARBA00023098"/>
    </source>
</evidence>
<comment type="catalytic activity">
    <reaction evidence="13">
        <text>(3Z)-octenoyl-CoA = (2E)-octenoyl-CoA</text>
        <dbReference type="Rhea" id="RHEA:46044"/>
        <dbReference type="ChEBI" id="CHEBI:62242"/>
        <dbReference type="ChEBI" id="CHEBI:85640"/>
    </reaction>
    <physiologicalReaction direction="left-to-right" evidence="13">
        <dbReference type="Rhea" id="RHEA:46045"/>
    </physiologicalReaction>
</comment>
<evidence type="ECO:0000256" key="2">
    <source>
        <dbReference type="ARBA" id="ARBA00005005"/>
    </source>
</evidence>
<dbReference type="Pfam" id="PF00378">
    <property type="entry name" value="ECH_1"/>
    <property type="match status" value="1"/>
</dbReference>
<dbReference type="KEGG" id="fas:105267222"/>
<comment type="subunit">
    <text evidence="3">Homotrimer.</text>
</comment>
<comment type="pathway">
    <text evidence="2">Lipid metabolism; fatty acid beta-oxidation.</text>
</comment>
<evidence type="ECO:0000256" key="4">
    <source>
        <dbReference type="ARBA" id="ARBA00022832"/>
    </source>
</evidence>
<dbReference type="PANTHER" id="PTHR11941:SF45">
    <property type="entry name" value="ENOYL-COA DELTA ISOMERASE 1, MITOCHONDRIAL"/>
    <property type="match status" value="1"/>
</dbReference>
<evidence type="ECO:0000256" key="10">
    <source>
        <dbReference type="ARBA" id="ARBA00050938"/>
    </source>
</evidence>
<dbReference type="RefSeq" id="XP_011304216.1">
    <property type="nucleotide sequence ID" value="XM_011305914.1"/>
</dbReference>
<keyword evidence="6" id="KW-0007">Acetylation</keyword>
<name>A0A9R1T7S6_9HYME</name>
<dbReference type="AlphaFoldDB" id="A0A9R1T7S6"/>
<comment type="catalytic activity">
    <reaction evidence="12">
        <text>(3Z)-dodecenoyl-CoA = (2E)-dodecenoyl-CoA</text>
        <dbReference type="Rhea" id="RHEA:23716"/>
        <dbReference type="ChEBI" id="CHEBI:57330"/>
        <dbReference type="ChEBI" id="CHEBI:58543"/>
        <dbReference type="EC" id="5.3.3.8"/>
    </reaction>
    <physiologicalReaction direction="left-to-right" evidence="12">
        <dbReference type="Rhea" id="RHEA:23717"/>
    </physiologicalReaction>
</comment>
<keyword evidence="9" id="KW-0413">Isomerase</keyword>
<dbReference type="Gene3D" id="3.90.226.10">
    <property type="entry name" value="2-enoyl-CoA Hydratase, Chain A, domain 1"/>
    <property type="match status" value="1"/>
</dbReference>
<keyword evidence="7" id="KW-0443">Lipid metabolism</keyword>
<evidence type="ECO:0000256" key="6">
    <source>
        <dbReference type="ARBA" id="ARBA00022990"/>
    </source>
</evidence>
<evidence type="ECO:0000256" key="9">
    <source>
        <dbReference type="ARBA" id="ARBA00023235"/>
    </source>
</evidence>
<dbReference type="InterPro" id="IPR029045">
    <property type="entry name" value="ClpP/crotonase-like_dom_sf"/>
</dbReference>
<sequence length="283" mass="31027">MTIPLVHRAVKLVDRRILSRLYSTNNKLVDVTQNEKTGVTTVSLNRPPVNGLNLELLTALKESLVEVQKNGSKGLILTSSLPTVFSGGLDILEMYKPDLKRCTEFWTTLQDTWLILHGLGLPAVAAINGASPAGGCLLAISCEYRIFVTGKHTIGLNETKLGIIAPFWFQEPYIAAIGARRAELALLRGELFTPEKALECGLVDELASSKEDAIAKAEQYIAYYEKIPLSAVAATKAIFRASVIEKLKKTRAEDTEQFIATVQAPNVQTSLDLYLQALKKKSK</sequence>
<dbReference type="GO" id="GO:0004165">
    <property type="term" value="F:delta(3)-delta(2)-enoyl-CoA isomerase activity"/>
    <property type="evidence" value="ECO:0007669"/>
    <property type="project" value="UniProtKB-EC"/>
</dbReference>
<keyword evidence="8" id="KW-0496">Mitochondrion</keyword>
<evidence type="ECO:0000256" key="15">
    <source>
        <dbReference type="ARBA" id="ARBA00068317"/>
    </source>
</evidence>
<dbReference type="CDD" id="cd06558">
    <property type="entry name" value="crotonase-like"/>
    <property type="match status" value="1"/>
</dbReference>
<accession>A0A9R1U1Y8</accession>
<dbReference type="InterPro" id="IPR001753">
    <property type="entry name" value="Enoyl-CoA_hydra/iso"/>
</dbReference>
<dbReference type="SUPFAM" id="SSF52096">
    <property type="entry name" value="ClpP/crotonase"/>
    <property type="match status" value="1"/>
</dbReference>
<evidence type="ECO:0000256" key="14">
    <source>
        <dbReference type="ARBA" id="ARBA00056147"/>
    </source>
</evidence>
<evidence type="ECO:0000256" key="5">
    <source>
        <dbReference type="ARBA" id="ARBA00022946"/>
    </source>
</evidence>
<evidence type="ECO:0000256" key="11">
    <source>
        <dbReference type="ARBA" id="ARBA00051293"/>
    </source>
</evidence>
<evidence type="ECO:0000256" key="8">
    <source>
        <dbReference type="ARBA" id="ARBA00023128"/>
    </source>
</evidence>
<comment type="subcellular location">
    <subcellularLocation>
        <location evidence="1">Mitochondrion matrix</location>
    </subcellularLocation>
</comment>
<keyword evidence="17" id="KW-1185">Reference proteome</keyword>
<comment type="catalytic activity">
    <reaction evidence="11">
        <text>(2E)-tetradecenoyl-CoA = (3Z)-tetradecenoyl-CoA</text>
        <dbReference type="Rhea" id="RHEA:29847"/>
        <dbReference type="ChEBI" id="CHEBI:61405"/>
        <dbReference type="ChEBI" id="CHEBI:61968"/>
    </reaction>
    <physiologicalReaction direction="right-to-left" evidence="11">
        <dbReference type="Rhea" id="RHEA:29849"/>
    </physiologicalReaction>
</comment>
<dbReference type="RefSeq" id="XP_011304215.1">
    <property type="nucleotide sequence ID" value="XM_011305913.1"/>
</dbReference>
<keyword evidence="4" id="KW-0276">Fatty acid metabolism</keyword>
<dbReference type="GO" id="GO:0006635">
    <property type="term" value="P:fatty acid beta-oxidation"/>
    <property type="evidence" value="ECO:0007669"/>
    <property type="project" value="TreeGrafter"/>
</dbReference>